<comment type="caution">
    <text evidence="2">The sequence shown here is derived from an EMBL/GenBank/DDBJ whole genome shotgun (WGS) entry which is preliminary data.</text>
</comment>
<dbReference type="SUPFAM" id="SSF52047">
    <property type="entry name" value="RNI-like"/>
    <property type="match status" value="1"/>
</dbReference>
<gene>
    <name evidence="2" type="ORF">FB45DRAFT_1037591</name>
</gene>
<organism evidence="2 3">
    <name type="scientific">Roridomyces roridus</name>
    <dbReference type="NCBI Taxonomy" id="1738132"/>
    <lineage>
        <taxon>Eukaryota</taxon>
        <taxon>Fungi</taxon>
        <taxon>Dikarya</taxon>
        <taxon>Basidiomycota</taxon>
        <taxon>Agaricomycotina</taxon>
        <taxon>Agaricomycetes</taxon>
        <taxon>Agaricomycetidae</taxon>
        <taxon>Agaricales</taxon>
        <taxon>Marasmiineae</taxon>
        <taxon>Mycenaceae</taxon>
        <taxon>Roridomyces</taxon>
    </lineage>
</organism>
<evidence type="ECO:0000313" key="2">
    <source>
        <dbReference type="EMBL" id="KAJ7611258.1"/>
    </source>
</evidence>
<dbReference type="Gene3D" id="3.80.10.10">
    <property type="entry name" value="Ribonuclease Inhibitor"/>
    <property type="match status" value="1"/>
</dbReference>
<feature type="region of interest" description="Disordered" evidence="1">
    <location>
        <begin position="290"/>
        <end position="317"/>
    </location>
</feature>
<name>A0AAD7B6D9_9AGAR</name>
<sequence>MHYSSLVHTHRTSSNNTSILNYIQHIEVHLGDEPFECGILERFSYCTSLVSLSIVVTNQALKIIHSLDAQLASMCHQLYVWGYYASSLSRFELRSEGSRHRNPVYVKLSTMLQMLSHLPCLKSLLIDDGFGLEFRDDGLDSIPFDPQKLRDVALHGNSFPAAILALPSIPNLTSLKLHGCNLDDKCIQEYFQRAGGSLETLLLNRFSTNEPAVKSALEHTSTNLRDFTLETGHPGDMLYALPLLPPSSDWNSITLSIGSSFRDEVPWTELDAALANDRFRSLRKFRSASGSWDNRRTEKPKNRDFGDGGVLPSGTNK</sequence>
<accession>A0AAD7B6D9</accession>
<evidence type="ECO:0000256" key="1">
    <source>
        <dbReference type="SAM" id="MobiDB-lite"/>
    </source>
</evidence>
<proteinExistence type="predicted"/>
<protein>
    <submittedName>
        <fullName evidence="2">Uncharacterized protein</fullName>
    </submittedName>
</protein>
<dbReference type="Proteomes" id="UP001221142">
    <property type="component" value="Unassembled WGS sequence"/>
</dbReference>
<evidence type="ECO:0000313" key="3">
    <source>
        <dbReference type="Proteomes" id="UP001221142"/>
    </source>
</evidence>
<dbReference type="InterPro" id="IPR032675">
    <property type="entry name" value="LRR_dom_sf"/>
</dbReference>
<keyword evidence="3" id="KW-1185">Reference proteome</keyword>
<dbReference type="AlphaFoldDB" id="A0AAD7B6D9"/>
<reference evidence="2" key="1">
    <citation type="submission" date="2023-03" db="EMBL/GenBank/DDBJ databases">
        <title>Massive genome expansion in bonnet fungi (Mycena s.s.) driven by repeated elements and novel gene families across ecological guilds.</title>
        <authorList>
            <consortium name="Lawrence Berkeley National Laboratory"/>
            <person name="Harder C.B."/>
            <person name="Miyauchi S."/>
            <person name="Viragh M."/>
            <person name="Kuo A."/>
            <person name="Thoen E."/>
            <person name="Andreopoulos B."/>
            <person name="Lu D."/>
            <person name="Skrede I."/>
            <person name="Drula E."/>
            <person name="Henrissat B."/>
            <person name="Morin E."/>
            <person name="Kohler A."/>
            <person name="Barry K."/>
            <person name="LaButti K."/>
            <person name="Morin E."/>
            <person name="Salamov A."/>
            <person name="Lipzen A."/>
            <person name="Mereny Z."/>
            <person name="Hegedus B."/>
            <person name="Baldrian P."/>
            <person name="Stursova M."/>
            <person name="Weitz H."/>
            <person name="Taylor A."/>
            <person name="Grigoriev I.V."/>
            <person name="Nagy L.G."/>
            <person name="Martin F."/>
            <person name="Kauserud H."/>
        </authorList>
    </citation>
    <scope>NUCLEOTIDE SEQUENCE</scope>
    <source>
        <strain evidence="2">9284</strain>
    </source>
</reference>
<dbReference type="EMBL" id="JARKIF010000033">
    <property type="protein sequence ID" value="KAJ7611258.1"/>
    <property type="molecule type" value="Genomic_DNA"/>
</dbReference>
<feature type="compositionally biased region" description="Basic and acidic residues" evidence="1">
    <location>
        <begin position="293"/>
        <end position="306"/>
    </location>
</feature>